<dbReference type="Proteomes" id="UP001175271">
    <property type="component" value="Unassembled WGS sequence"/>
</dbReference>
<dbReference type="InterPro" id="IPR002921">
    <property type="entry name" value="Fungal_lipase-type"/>
</dbReference>
<dbReference type="SUPFAM" id="SSF53474">
    <property type="entry name" value="alpha/beta-Hydrolases"/>
    <property type="match status" value="1"/>
</dbReference>
<protein>
    <recommendedName>
        <fullName evidence="3">Fungal lipase-type domain-containing protein</fullName>
    </recommendedName>
</protein>
<evidence type="ECO:0000256" key="1">
    <source>
        <dbReference type="SAM" id="MobiDB-lite"/>
    </source>
</evidence>
<reference evidence="4" key="1">
    <citation type="submission" date="2023-06" db="EMBL/GenBank/DDBJ databases">
        <title>Genomic analysis of the entomopathogenic nematode Steinernema hermaphroditum.</title>
        <authorList>
            <person name="Schwarz E.M."/>
            <person name="Heppert J.K."/>
            <person name="Baniya A."/>
            <person name="Schwartz H.T."/>
            <person name="Tan C.-H."/>
            <person name="Antoshechkin I."/>
            <person name="Sternberg P.W."/>
            <person name="Goodrich-Blair H."/>
            <person name="Dillman A.R."/>
        </authorList>
    </citation>
    <scope>NUCLEOTIDE SEQUENCE</scope>
    <source>
        <strain evidence="4">PS9179</strain>
        <tissue evidence="4">Whole animal</tissue>
    </source>
</reference>
<evidence type="ECO:0000313" key="4">
    <source>
        <dbReference type="EMBL" id="KAK0421213.1"/>
    </source>
</evidence>
<organism evidence="4 5">
    <name type="scientific">Steinernema hermaphroditum</name>
    <dbReference type="NCBI Taxonomy" id="289476"/>
    <lineage>
        <taxon>Eukaryota</taxon>
        <taxon>Metazoa</taxon>
        <taxon>Ecdysozoa</taxon>
        <taxon>Nematoda</taxon>
        <taxon>Chromadorea</taxon>
        <taxon>Rhabditida</taxon>
        <taxon>Tylenchina</taxon>
        <taxon>Panagrolaimomorpha</taxon>
        <taxon>Strongyloidoidea</taxon>
        <taxon>Steinernematidae</taxon>
        <taxon>Steinernema</taxon>
    </lineage>
</organism>
<feature type="region of interest" description="Disordered" evidence="1">
    <location>
        <begin position="294"/>
        <end position="313"/>
    </location>
</feature>
<feature type="domain" description="Fungal lipase-type" evidence="3">
    <location>
        <begin position="81"/>
        <end position="213"/>
    </location>
</feature>
<evidence type="ECO:0000259" key="3">
    <source>
        <dbReference type="Pfam" id="PF01764"/>
    </source>
</evidence>
<dbReference type="Pfam" id="PF01764">
    <property type="entry name" value="Lipase_3"/>
    <property type="match status" value="1"/>
</dbReference>
<feature type="chain" id="PRO_5041394632" description="Fungal lipase-type domain-containing protein" evidence="2">
    <location>
        <begin position="17"/>
        <end position="313"/>
    </location>
</feature>
<proteinExistence type="predicted"/>
<accession>A0AA39IDH7</accession>
<feature type="compositionally biased region" description="Low complexity" evidence="1">
    <location>
        <begin position="297"/>
        <end position="313"/>
    </location>
</feature>
<comment type="caution">
    <text evidence="4">The sequence shown here is derived from an EMBL/GenBank/DDBJ whole genome shotgun (WGS) entry which is preliminary data.</text>
</comment>
<dbReference type="InterPro" id="IPR029058">
    <property type="entry name" value="AB_hydrolase_fold"/>
</dbReference>
<dbReference type="CDD" id="cd00519">
    <property type="entry name" value="Lipase_3"/>
    <property type="match status" value="1"/>
</dbReference>
<name>A0AA39IDH7_9BILA</name>
<dbReference type="GO" id="GO:0006629">
    <property type="term" value="P:lipid metabolic process"/>
    <property type="evidence" value="ECO:0007669"/>
    <property type="project" value="InterPro"/>
</dbReference>
<feature type="signal peptide" evidence="2">
    <location>
        <begin position="1"/>
        <end position="16"/>
    </location>
</feature>
<gene>
    <name evidence="4" type="ORF">QR680_015116</name>
</gene>
<evidence type="ECO:0000313" key="5">
    <source>
        <dbReference type="Proteomes" id="UP001175271"/>
    </source>
</evidence>
<keyword evidence="2" id="KW-0732">Signal</keyword>
<dbReference type="PANTHER" id="PTHR45908">
    <property type="entry name" value="PROTEIN CBG11750-RELATED"/>
    <property type="match status" value="1"/>
</dbReference>
<dbReference type="AlphaFoldDB" id="A0AA39IDH7"/>
<sequence length="313" mass="35053">MLVLATFICLFAAVAAYDEDLARNQFFYAASATYSDRPLDCLSQKFDNLTIHEQVEVECDYLGNNCSAIIAVSPTEEVILIAFRGSSDKQVILEFGDARNMTDYPEGDGMVSSYYWNAYEQIWLLALRPTWEELLANETYRGYKIYITGYSLGASLACLTANMIARAFPIHPLTVITFGEPKVGDEIFANFTESLVPNYYRVVNGQDPIPSFPWGFITTDFASHSTKVVYMPNTSSSTYYKCQSPSYDGCPQYRPESPVGIAYEVWAFHLHYFVGSNDSVAAFGKRSCRPYEDIQETSTSMSSTTSLLSIGQQ</sequence>
<evidence type="ECO:0000256" key="2">
    <source>
        <dbReference type="SAM" id="SignalP"/>
    </source>
</evidence>
<dbReference type="EMBL" id="JAUCMV010000002">
    <property type="protein sequence ID" value="KAK0421213.1"/>
    <property type="molecule type" value="Genomic_DNA"/>
</dbReference>
<dbReference type="Gene3D" id="3.40.50.1820">
    <property type="entry name" value="alpha/beta hydrolase"/>
    <property type="match status" value="1"/>
</dbReference>
<keyword evidence="5" id="KW-1185">Reference proteome</keyword>